<reference evidence="2" key="1">
    <citation type="journal article" date="2019" name="Int. J. Syst. Evol. Microbiol.">
        <title>The Global Catalogue of Microorganisms (GCM) 10K type strain sequencing project: providing services to taxonomists for standard genome sequencing and annotation.</title>
        <authorList>
            <consortium name="The Broad Institute Genomics Platform"/>
            <consortium name="The Broad Institute Genome Sequencing Center for Infectious Disease"/>
            <person name="Wu L."/>
            <person name="Ma J."/>
        </authorList>
    </citation>
    <scope>NUCLEOTIDE SEQUENCE [LARGE SCALE GENOMIC DNA]</scope>
    <source>
        <strain evidence="2">JCM 14969</strain>
    </source>
</reference>
<name>A0ABP4PTM2_9ACTN</name>
<dbReference type="SUPFAM" id="SSF53756">
    <property type="entry name" value="UDP-Glycosyltransferase/glycogen phosphorylase"/>
    <property type="match status" value="1"/>
</dbReference>
<keyword evidence="2" id="KW-1185">Reference proteome</keyword>
<organism evidence="1 2">
    <name type="scientific">Kribbella sancticallisti</name>
    <dbReference type="NCBI Taxonomy" id="460087"/>
    <lineage>
        <taxon>Bacteria</taxon>
        <taxon>Bacillati</taxon>
        <taxon>Actinomycetota</taxon>
        <taxon>Actinomycetes</taxon>
        <taxon>Propionibacteriales</taxon>
        <taxon>Kribbellaceae</taxon>
        <taxon>Kribbella</taxon>
    </lineage>
</organism>
<dbReference type="EMBL" id="BAAAOS010000037">
    <property type="protein sequence ID" value="GAA1590703.1"/>
    <property type="molecule type" value="Genomic_DNA"/>
</dbReference>
<dbReference type="Gene3D" id="3.40.50.2000">
    <property type="entry name" value="Glycogen Phosphorylase B"/>
    <property type="match status" value="1"/>
</dbReference>
<dbReference type="Proteomes" id="UP001500393">
    <property type="component" value="Unassembled WGS sequence"/>
</dbReference>
<evidence type="ECO:0000313" key="2">
    <source>
        <dbReference type="Proteomes" id="UP001500393"/>
    </source>
</evidence>
<accession>A0ABP4PTM2</accession>
<proteinExistence type="predicted"/>
<gene>
    <name evidence="1" type="ORF">GCM10009789_50520</name>
</gene>
<comment type="caution">
    <text evidence="1">The sequence shown here is derived from an EMBL/GenBank/DDBJ whole genome shotgun (WGS) entry which is preliminary data.</text>
</comment>
<evidence type="ECO:0000313" key="1">
    <source>
        <dbReference type="EMBL" id="GAA1590703.1"/>
    </source>
</evidence>
<sequence>MQMTATRPLRDQLPTPVRRTAGAVRRRLRGLRYAYAQLPAFPAVSTEPVRMLVGPTNSAGQGYAWARAAESLPGVKAVSFSLRRPGRFEFADDYGVPLAWFGQSRWQKAQEAHVLGSYTHVMIESLRPLFGARGVPDASGEVRQLQAAGIKPALLFHGSDIRLPSRHAARERWSPFAEGDPLTDRLEKQASRFAELVADLDVPVFVSTVDLLDDVPTATWLPVAIDPAPWQQAARPLFSGDRPVVVHVPSNPQLKASDRIDEVLTELAGRGVVDYRRIDGVSHDRMPAVIGAADIVVDQLRIGLYGVAACEALAAGRLVVSYVGSVVRERVRSLTGREVPIIEADPDSLADVLTDLLADRPAAAERAAAGPAFVAELHDGRRSAVALTDWLDPKESL</sequence>
<protein>
    <submittedName>
        <fullName evidence="1">Uncharacterized protein</fullName>
    </submittedName>
</protein>